<dbReference type="EnsemblMetazoa" id="CapteT202486">
    <property type="protein sequence ID" value="CapteP202486"/>
    <property type="gene ID" value="CapteG202486"/>
</dbReference>
<organism evidence="1">
    <name type="scientific">Capitella teleta</name>
    <name type="common">Polychaete worm</name>
    <dbReference type="NCBI Taxonomy" id="283909"/>
    <lineage>
        <taxon>Eukaryota</taxon>
        <taxon>Metazoa</taxon>
        <taxon>Spiralia</taxon>
        <taxon>Lophotrochozoa</taxon>
        <taxon>Annelida</taxon>
        <taxon>Polychaeta</taxon>
        <taxon>Sedentaria</taxon>
        <taxon>Scolecida</taxon>
        <taxon>Capitellidae</taxon>
        <taxon>Capitella</taxon>
    </lineage>
</organism>
<dbReference type="GO" id="GO:0004180">
    <property type="term" value="F:carboxypeptidase activity"/>
    <property type="evidence" value="ECO:0007669"/>
    <property type="project" value="TreeGrafter"/>
</dbReference>
<name>R7U9E3_CAPTE</name>
<dbReference type="Proteomes" id="UP000014760">
    <property type="component" value="Unassembled WGS sequence"/>
</dbReference>
<protein>
    <recommendedName>
        <fullName evidence="4">PA domain-containing protein</fullName>
    </recommendedName>
</protein>
<feature type="non-terminal residue" evidence="1">
    <location>
        <position position="1"/>
    </location>
</feature>
<dbReference type="EMBL" id="KB303778">
    <property type="protein sequence ID" value="ELU02766.1"/>
    <property type="molecule type" value="Genomic_DNA"/>
</dbReference>
<accession>R7U9E3</accession>
<dbReference type="InterPro" id="IPR039373">
    <property type="entry name" value="Peptidase_M28B"/>
</dbReference>
<evidence type="ECO:0000313" key="1">
    <source>
        <dbReference type="EMBL" id="ELU02766.1"/>
    </source>
</evidence>
<dbReference type="SUPFAM" id="SSF52025">
    <property type="entry name" value="PA domain"/>
    <property type="match status" value="1"/>
</dbReference>
<dbReference type="PANTHER" id="PTHR10404:SF77">
    <property type="entry name" value="GLUTAMATE CARBOXYPEPTIDASE 2 HOMOLOG"/>
    <property type="match status" value="1"/>
</dbReference>
<reference evidence="1 3" key="2">
    <citation type="journal article" date="2013" name="Nature">
        <title>Insights into bilaterian evolution from three spiralian genomes.</title>
        <authorList>
            <person name="Simakov O."/>
            <person name="Marletaz F."/>
            <person name="Cho S.J."/>
            <person name="Edsinger-Gonzales E."/>
            <person name="Havlak P."/>
            <person name="Hellsten U."/>
            <person name="Kuo D.H."/>
            <person name="Larsson T."/>
            <person name="Lv J."/>
            <person name="Arendt D."/>
            <person name="Savage R."/>
            <person name="Osoegawa K."/>
            <person name="de Jong P."/>
            <person name="Grimwood J."/>
            <person name="Chapman J.A."/>
            <person name="Shapiro H."/>
            <person name="Aerts A."/>
            <person name="Otillar R.P."/>
            <person name="Terry A.Y."/>
            <person name="Boore J.L."/>
            <person name="Grigoriev I.V."/>
            <person name="Lindberg D.R."/>
            <person name="Seaver E.C."/>
            <person name="Weisblat D.A."/>
            <person name="Putnam N.H."/>
            <person name="Rokhsar D.S."/>
        </authorList>
    </citation>
    <scope>NUCLEOTIDE SEQUENCE</scope>
    <source>
        <strain evidence="1 3">I ESC-2004</strain>
    </source>
</reference>
<dbReference type="EMBL" id="AMQN01024878">
    <property type="status" value="NOT_ANNOTATED_CDS"/>
    <property type="molecule type" value="Genomic_DNA"/>
</dbReference>
<evidence type="ECO:0008006" key="4">
    <source>
        <dbReference type="Google" id="ProtNLM"/>
    </source>
</evidence>
<dbReference type="OMA" id="NETHANC"/>
<dbReference type="HOGENOM" id="CLU_1173150_0_0_1"/>
<dbReference type="Gene3D" id="3.50.30.30">
    <property type="match status" value="1"/>
</dbReference>
<evidence type="ECO:0000313" key="2">
    <source>
        <dbReference type="EnsemblMetazoa" id="CapteP202486"/>
    </source>
</evidence>
<dbReference type="InterPro" id="IPR046450">
    <property type="entry name" value="PA_dom_sf"/>
</dbReference>
<dbReference type="PANTHER" id="PTHR10404">
    <property type="entry name" value="N-ACETYLATED-ALPHA-LINKED ACIDIC DIPEPTIDASE"/>
    <property type="match status" value="1"/>
</dbReference>
<proteinExistence type="predicted"/>
<evidence type="ECO:0000313" key="3">
    <source>
        <dbReference type="Proteomes" id="UP000014760"/>
    </source>
</evidence>
<gene>
    <name evidence="1" type="ORF">CAPTEDRAFT_202486</name>
</gene>
<dbReference type="STRING" id="283909.R7U9E3"/>
<dbReference type="AlphaFoldDB" id="R7U9E3"/>
<reference evidence="2" key="3">
    <citation type="submission" date="2015-06" db="UniProtKB">
        <authorList>
            <consortium name="EnsemblMetazoa"/>
        </authorList>
    </citation>
    <scope>IDENTIFICATION</scope>
</reference>
<reference evidence="3" key="1">
    <citation type="submission" date="2012-12" db="EMBL/GenBank/DDBJ databases">
        <authorList>
            <person name="Hellsten U."/>
            <person name="Grimwood J."/>
            <person name="Chapman J.A."/>
            <person name="Shapiro H."/>
            <person name="Aerts A."/>
            <person name="Otillar R.P."/>
            <person name="Terry A.Y."/>
            <person name="Boore J.L."/>
            <person name="Simakov O."/>
            <person name="Marletaz F."/>
            <person name="Cho S.-J."/>
            <person name="Edsinger-Gonzales E."/>
            <person name="Havlak P."/>
            <person name="Kuo D.-H."/>
            <person name="Larsson T."/>
            <person name="Lv J."/>
            <person name="Arendt D."/>
            <person name="Savage R."/>
            <person name="Osoegawa K."/>
            <person name="de Jong P."/>
            <person name="Lindberg D.R."/>
            <person name="Seaver E.C."/>
            <person name="Weisblat D.A."/>
            <person name="Putnam N.H."/>
            <person name="Grigoriev I.V."/>
            <person name="Rokhsar D.S."/>
        </authorList>
    </citation>
    <scope>NUCLEOTIDE SEQUENCE</scope>
    <source>
        <strain evidence="3">I ESC-2004</strain>
    </source>
</reference>
<sequence>AVFLIACCCCLVVAFCFGIIVGWFSKRGSSSLHTKTFDDWNPDISPERIKENLRWYASTPSLAGTESSFSKGKFIMREWIEAGLTSVVDHEYNVLLSYPPKPPSFNKGKLVFVSSVYQMDMMQRTMNFSFEEKLILINSSYSPGKSVIKRAERVGAAGIIVFSDADGVPGDAIHRGSLAMQPGDILTQGYPALDYAVRLNISEAELPSLPILTVDKMTGMRLAEEFAQIPGHPNNSK</sequence>
<keyword evidence="3" id="KW-1185">Reference proteome</keyword>